<evidence type="ECO:0000313" key="8">
    <source>
        <dbReference type="Proteomes" id="UP000053593"/>
    </source>
</evidence>
<keyword evidence="3 6" id="KW-1133">Transmembrane helix</keyword>
<feature type="transmembrane region" description="Helical" evidence="6">
    <location>
        <begin position="125"/>
        <end position="144"/>
    </location>
</feature>
<feature type="transmembrane region" description="Helical" evidence="6">
    <location>
        <begin position="159"/>
        <end position="181"/>
    </location>
</feature>
<evidence type="ECO:0000256" key="6">
    <source>
        <dbReference type="SAM" id="Phobius"/>
    </source>
</evidence>
<evidence type="ECO:0000256" key="3">
    <source>
        <dbReference type="ARBA" id="ARBA00022989"/>
    </source>
</evidence>
<keyword evidence="8" id="KW-1185">Reference proteome</keyword>
<protein>
    <recommendedName>
        <fullName evidence="9">Pheromone receptor</fullName>
    </recommendedName>
</protein>
<feature type="region of interest" description="Disordered" evidence="5">
    <location>
        <begin position="340"/>
        <end position="367"/>
    </location>
</feature>
<dbReference type="GO" id="GO:0004930">
    <property type="term" value="F:G protein-coupled receptor activity"/>
    <property type="evidence" value="ECO:0007669"/>
    <property type="project" value="TreeGrafter"/>
</dbReference>
<dbReference type="PANTHER" id="PTHR23112:SF0">
    <property type="entry name" value="TRANSMEMBRANE PROTEIN 116"/>
    <property type="match status" value="1"/>
</dbReference>
<feature type="transmembrane region" description="Helical" evidence="6">
    <location>
        <begin position="215"/>
        <end position="234"/>
    </location>
</feature>
<gene>
    <name evidence="7" type="ORF">GYMLUDRAFT_264149</name>
</gene>
<dbReference type="HOGENOM" id="CLU_053182_0_0_1"/>
<feature type="transmembrane region" description="Helical" evidence="6">
    <location>
        <begin position="53"/>
        <end position="74"/>
    </location>
</feature>
<keyword evidence="2 6" id="KW-0812">Transmembrane</keyword>
<dbReference type="Proteomes" id="UP000053593">
    <property type="component" value="Unassembled WGS sequence"/>
</dbReference>
<keyword evidence="4 6" id="KW-0472">Membrane</keyword>
<evidence type="ECO:0000313" key="7">
    <source>
        <dbReference type="EMBL" id="KIK55306.1"/>
    </source>
</evidence>
<dbReference type="AlphaFoldDB" id="A0A0D0BKM1"/>
<reference evidence="7 8" key="1">
    <citation type="submission" date="2014-04" db="EMBL/GenBank/DDBJ databases">
        <title>Evolutionary Origins and Diversification of the Mycorrhizal Mutualists.</title>
        <authorList>
            <consortium name="DOE Joint Genome Institute"/>
            <consortium name="Mycorrhizal Genomics Consortium"/>
            <person name="Kohler A."/>
            <person name="Kuo A."/>
            <person name="Nagy L.G."/>
            <person name="Floudas D."/>
            <person name="Copeland A."/>
            <person name="Barry K.W."/>
            <person name="Cichocki N."/>
            <person name="Veneault-Fourrey C."/>
            <person name="LaButti K."/>
            <person name="Lindquist E.A."/>
            <person name="Lipzen A."/>
            <person name="Lundell T."/>
            <person name="Morin E."/>
            <person name="Murat C."/>
            <person name="Riley R."/>
            <person name="Ohm R."/>
            <person name="Sun H."/>
            <person name="Tunlid A."/>
            <person name="Henrissat B."/>
            <person name="Grigoriev I.V."/>
            <person name="Hibbett D.S."/>
            <person name="Martin F."/>
        </authorList>
    </citation>
    <scope>NUCLEOTIDE SEQUENCE [LARGE SCALE GENOMIC DNA]</scope>
    <source>
        <strain evidence="7 8">FD-317 M1</strain>
    </source>
</reference>
<dbReference type="PANTHER" id="PTHR23112">
    <property type="entry name" value="G PROTEIN-COUPLED RECEPTOR 157-RELATED"/>
    <property type="match status" value="1"/>
</dbReference>
<comment type="subcellular location">
    <subcellularLocation>
        <location evidence="1">Membrane</location>
        <topology evidence="1">Multi-pass membrane protein</topology>
    </subcellularLocation>
</comment>
<dbReference type="OrthoDB" id="3251871at2759"/>
<dbReference type="GO" id="GO:0007189">
    <property type="term" value="P:adenylate cyclase-activating G protein-coupled receptor signaling pathway"/>
    <property type="evidence" value="ECO:0007669"/>
    <property type="project" value="TreeGrafter"/>
</dbReference>
<evidence type="ECO:0000256" key="4">
    <source>
        <dbReference type="ARBA" id="ARBA00023136"/>
    </source>
</evidence>
<organism evidence="7 8">
    <name type="scientific">Collybiopsis luxurians FD-317 M1</name>
    <dbReference type="NCBI Taxonomy" id="944289"/>
    <lineage>
        <taxon>Eukaryota</taxon>
        <taxon>Fungi</taxon>
        <taxon>Dikarya</taxon>
        <taxon>Basidiomycota</taxon>
        <taxon>Agaricomycotina</taxon>
        <taxon>Agaricomycetes</taxon>
        <taxon>Agaricomycetidae</taxon>
        <taxon>Agaricales</taxon>
        <taxon>Marasmiineae</taxon>
        <taxon>Omphalotaceae</taxon>
        <taxon>Collybiopsis</taxon>
        <taxon>Collybiopsis luxurians</taxon>
    </lineage>
</organism>
<evidence type="ECO:0008006" key="9">
    <source>
        <dbReference type="Google" id="ProtNLM"/>
    </source>
</evidence>
<dbReference type="GO" id="GO:0005886">
    <property type="term" value="C:plasma membrane"/>
    <property type="evidence" value="ECO:0007669"/>
    <property type="project" value="TreeGrafter"/>
</dbReference>
<dbReference type="EMBL" id="KN834807">
    <property type="protein sequence ID" value="KIK55306.1"/>
    <property type="molecule type" value="Genomic_DNA"/>
</dbReference>
<proteinExistence type="predicted"/>
<evidence type="ECO:0000256" key="2">
    <source>
        <dbReference type="ARBA" id="ARBA00022692"/>
    </source>
</evidence>
<sequence>MVDFVFTSDMNSVSNSLWAVTSAVGAGLCFLVVVVIGAVLLHPKSRPCLDRVSFRIVTIALIANMIFGIASAVGGVTTHDGFLCGFSIFVLQLTLQISSFLLFCIALNLQLVVIHGLNGQNMEKFYITFSLVLSVILVVPPYAANQYGWDPLEQDSTQMAWTALAAIAEIVLSISVLLFLLKHRVRMNRVFVSSGSSNSPQVIHADRLRWIILRIALYPLASCFVNLLTIFTALHSTIADGIHNQTDYNILLMSDFLYGGRPIVYALLAASDPALVRGVKTLYQVFRGIYTPDSSIGKTNSQNQSDPVAVHIELTTIIDSEPSEYSSPAQTKINLADKTQHTNEVTSPEHSRSSLPQNDDGIGRNSQNFHKDLMQQEMAALNRMI</sequence>
<evidence type="ECO:0000256" key="5">
    <source>
        <dbReference type="SAM" id="MobiDB-lite"/>
    </source>
</evidence>
<feature type="transmembrane region" description="Helical" evidence="6">
    <location>
        <begin position="17"/>
        <end position="41"/>
    </location>
</feature>
<feature type="transmembrane region" description="Helical" evidence="6">
    <location>
        <begin position="86"/>
        <end position="113"/>
    </location>
</feature>
<name>A0A0D0BKM1_9AGAR</name>
<evidence type="ECO:0000256" key="1">
    <source>
        <dbReference type="ARBA" id="ARBA00004141"/>
    </source>
</evidence>
<accession>A0A0D0BKM1</accession>